<keyword evidence="2" id="KW-1185">Reference proteome</keyword>
<proteinExistence type="predicted"/>
<evidence type="ECO:0000313" key="1">
    <source>
        <dbReference type="EMBL" id="CAJ58961.1"/>
    </source>
</evidence>
<organism evidence="1 2">
    <name type="scientific">Frankia alni (strain DSM 45986 / CECT 9034 / ACN14a)</name>
    <dbReference type="NCBI Taxonomy" id="326424"/>
    <lineage>
        <taxon>Bacteria</taxon>
        <taxon>Bacillati</taxon>
        <taxon>Actinomycetota</taxon>
        <taxon>Actinomycetes</taxon>
        <taxon>Frankiales</taxon>
        <taxon>Frankiaceae</taxon>
        <taxon>Frankia</taxon>
    </lineage>
</organism>
<reference evidence="1 2" key="1">
    <citation type="journal article" date="2007" name="Genome Res.">
        <title>Genome characteristics of facultatively symbiotic Frankia sp. strains reflect host range and host plant biogeography.</title>
        <authorList>
            <person name="Normand P."/>
            <person name="Lapierre P."/>
            <person name="Tisa L.S."/>
            <person name="Gogarten J.P."/>
            <person name="Alloisio N."/>
            <person name="Bagnarol E."/>
            <person name="Bassi C.A."/>
            <person name="Berry A.M."/>
            <person name="Bickhart D.M."/>
            <person name="Choisne N."/>
            <person name="Couloux A."/>
            <person name="Cournoyer B."/>
            <person name="Cruveiller S."/>
            <person name="Daubin V."/>
            <person name="Demange N."/>
            <person name="Francino M.P."/>
            <person name="Goltsman E."/>
            <person name="Huang Y."/>
            <person name="Kopp O.R."/>
            <person name="Labarre L."/>
            <person name="Lapidus A."/>
            <person name="Lavire C."/>
            <person name="Marechal J."/>
            <person name="Martinez M."/>
            <person name="Mastronunzio J.E."/>
            <person name="Mullin B.C."/>
            <person name="Niemann J."/>
            <person name="Pujic P."/>
            <person name="Rawnsley T."/>
            <person name="Rouy Z."/>
            <person name="Schenowitz C."/>
            <person name="Sellstedt A."/>
            <person name="Tavares F."/>
            <person name="Tomkins J.P."/>
            <person name="Vallenet D."/>
            <person name="Valverde C."/>
            <person name="Wall L.G."/>
            <person name="Wang Y."/>
            <person name="Medigue C."/>
            <person name="Benson D.R."/>
        </authorList>
    </citation>
    <scope>NUCLEOTIDE SEQUENCE [LARGE SCALE GENOMIC DNA]</scope>
    <source>
        <strain evidence="2">DSM 45986 / CECT 9034 / ACN14a</strain>
    </source>
</reference>
<dbReference type="Proteomes" id="UP000000657">
    <property type="component" value="Chromosome"/>
</dbReference>
<sequence length="83" mass="8659">MSSRPSRPLQVGVVASVTAAVAGLSGYDSTPTGFQISMLVMSSLLTGWLGSDLVSPFSKKPSVRALQGILPCNALIARPLDRE</sequence>
<evidence type="ECO:0000313" key="2">
    <source>
        <dbReference type="Proteomes" id="UP000000657"/>
    </source>
</evidence>
<accession>Q0RTY5</accession>
<dbReference type="EMBL" id="CT573213">
    <property type="protein sequence ID" value="CAJ58961.1"/>
    <property type="molecule type" value="Genomic_DNA"/>
</dbReference>
<name>Q0RTY5_FRAAA</name>
<dbReference type="HOGENOM" id="CLU_2537625_0_0_11"/>
<dbReference type="KEGG" id="fal:FRAAL0284"/>
<gene>
    <name evidence="1" type="ordered locus">FRAAL0284</name>
</gene>
<protein>
    <submittedName>
        <fullName evidence="1">Uncharacterized protein</fullName>
    </submittedName>
</protein>
<dbReference type="AlphaFoldDB" id="Q0RTY5"/>